<protein>
    <submittedName>
        <fullName evidence="1">Uncharacterized protein</fullName>
    </submittedName>
</protein>
<dbReference type="EMBL" id="CAJOBC010085424">
    <property type="protein sequence ID" value="CAF4330915.1"/>
    <property type="molecule type" value="Genomic_DNA"/>
</dbReference>
<organism evidence="1 3">
    <name type="scientific">Didymodactylos carnosus</name>
    <dbReference type="NCBI Taxonomy" id="1234261"/>
    <lineage>
        <taxon>Eukaryota</taxon>
        <taxon>Metazoa</taxon>
        <taxon>Spiralia</taxon>
        <taxon>Gnathifera</taxon>
        <taxon>Rotifera</taxon>
        <taxon>Eurotatoria</taxon>
        <taxon>Bdelloidea</taxon>
        <taxon>Philodinida</taxon>
        <taxon>Philodinidae</taxon>
        <taxon>Didymodactylos</taxon>
    </lineage>
</organism>
<evidence type="ECO:0000313" key="2">
    <source>
        <dbReference type="EMBL" id="CAF4330915.1"/>
    </source>
</evidence>
<comment type="caution">
    <text evidence="1">The sequence shown here is derived from an EMBL/GenBank/DDBJ whole genome shotgun (WGS) entry which is preliminary data.</text>
</comment>
<evidence type="ECO:0000313" key="1">
    <source>
        <dbReference type="EMBL" id="CAF1460561.1"/>
    </source>
</evidence>
<sequence length="184" mass="21547">MGSSDSGAAAPRSWLRSWSGAVDENHRSWNLNNGILALKDQRESAIILSSIKRNQRNIIKQLHLEIQRRIVRDLRFGRKNSRYSKRRVLITESEFELIKSYGVGGHKYKENDSLTSLLKLHLNLRMAKDVECECKYLKYLFRRPPAKTYETISNETFDLPTEIKLNIKFKRIEHILTPDGVRQY</sequence>
<proteinExistence type="predicted"/>
<dbReference type="AlphaFoldDB" id="A0A815QA26"/>
<dbReference type="Proteomes" id="UP000681722">
    <property type="component" value="Unassembled WGS sequence"/>
</dbReference>
<reference evidence="1" key="1">
    <citation type="submission" date="2021-02" db="EMBL/GenBank/DDBJ databases">
        <authorList>
            <person name="Nowell W R."/>
        </authorList>
    </citation>
    <scope>NUCLEOTIDE SEQUENCE</scope>
</reference>
<gene>
    <name evidence="1" type="ORF">GPM918_LOCUS35064</name>
    <name evidence="2" type="ORF">SRO942_LOCUS35777</name>
</gene>
<keyword evidence="3" id="KW-1185">Reference proteome</keyword>
<dbReference type="Proteomes" id="UP000663829">
    <property type="component" value="Unassembled WGS sequence"/>
</dbReference>
<name>A0A815QA26_9BILA</name>
<accession>A0A815QA26</accession>
<evidence type="ECO:0000313" key="3">
    <source>
        <dbReference type="Proteomes" id="UP000663829"/>
    </source>
</evidence>
<dbReference type="EMBL" id="CAJNOQ010019967">
    <property type="protein sequence ID" value="CAF1460561.1"/>
    <property type="molecule type" value="Genomic_DNA"/>
</dbReference>